<dbReference type="Gene3D" id="1.10.150.130">
    <property type="match status" value="1"/>
</dbReference>
<dbReference type="InterPro" id="IPR025269">
    <property type="entry name" value="SAM-like_dom"/>
</dbReference>
<evidence type="ECO:0000313" key="8">
    <source>
        <dbReference type="Proteomes" id="UP001189000"/>
    </source>
</evidence>
<protein>
    <submittedName>
        <fullName evidence="7">Recombinase XerD</fullName>
    </submittedName>
</protein>
<comment type="caution">
    <text evidence="7">The sequence shown here is derived from an EMBL/GenBank/DDBJ whole genome shotgun (WGS) entry which is preliminary data.</text>
</comment>
<dbReference type="Pfam" id="PF17293">
    <property type="entry name" value="Arm-DNA-bind_5"/>
    <property type="match status" value="1"/>
</dbReference>
<dbReference type="PROSITE" id="PS51898">
    <property type="entry name" value="TYR_RECOMBINASE"/>
    <property type="match status" value="1"/>
</dbReference>
<evidence type="ECO:0000256" key="3">
    <source>
        <dbReference type="ARBA" id="ARBA00023172"/>
    </source>
</evidence>
<dbReference type="AlphaFoldDB" id="A0AAE4NY86"/>
<dbReference type="InterPro" id="IPR050090">
    <property type="entry name" value="Tyrosine_recombinase_XerCD"/>
</dbReference>
<dbReference type="InterPro" id="IPR013762">
    <property type="entry name" value="Integrase-like_cat_sf"/>
</dbReference>
<evidence type="ECO:0000256" key="1">
    <source>
        <dbReference type="ARBA" id="ARBA00022908"/>
    </source>
</evidence>
<keyword evidence="2 4" id="KW-0238">DNA-binding</keyword>
<keyword evidence="1" id="KW-0229">DNA integration</keyword>
<dbReference type="InterPro" id="IPR002104">
    <property type="entry name" value="Integrase_catalytic"/>
</dbReference>
<keyword evidence="3" id="KW-0233">DNA recombination</keyword>
<evidence type="ECO:0000313" key="7">
    <source>
        <dbReference type="EMBL" id="MDV3662494.1"/>
    </source>
</evidence>
<evidence type="ECO:0000259" key="5">
    <source>
        <dbReference type="PROSITE" id="PS51898"/>
    </source>
</evidence>
<dbReference type="InterPro" id="IPR011010">
    <property type="entry name" value="DNA_brk_join_enz"/>
</dbReference>
<dbReference type="InterPro" id="IPR035386">
    <property type="entry name" value="Arm-DNA-bind_5"/>
</dbReference>
<dbReference type="PANTHER" id="PTHR30349:SF89">
    <property type="entry name" value="INTEGRASE_RECOMBINASE"/>
    <property type="match status" value="1"/>
</dbReference>
<dbReference type="Pfam" id="PF13102">
    <property type="entry name" value="Phage_int_SAM_5"/>
    <property type="match status" value="1"/>
</dbReference>
<dbReference type="GO" id="GO:0006310">
    <property type="term" value="P:DNA recombination"/>
    <property type="evidence" value="ECO:0007669"/>
    <property type="project" value="UniProtKB-KW"/>
</dbReference>
<dbReference type="GO" id="GO:0003677">
    <property type="term" value="F:DNA binding"/>
    <property type="evidence" value="ECO:0007669"/>
    <property type="project" value="UniProtKB-UniRule"/>
</dbReference>
<dbReference type="Proteomes" id="UP001189000">
    <property type="component" value="Unassembled WGS sequence"/>
</dbReference>
<dbReference type="PANTHER" id="PTHR30349">
    <property type="entry name" value="PHAGE INTEGRASE-RELATED"/>
    <property type="match status" value="1"/>
</dbReference>
<evidence type="ECO:0000259" key="6">
    <source>
        <dbReference type="PROSITE" id="PS51900"/>
    </source>
</evidence>
<dbReference type="PROSITE" id="PS51900">
    <property type="entry name" value="CB"/>
    <property type="match status" value="1"/>
</dbReference>
<dbReference type="InterPro" id="IPR044068">
    <property type="entry name" value="CB"/>
</dbReference>
<sequence length="371" mass="44161">MKYSFFLKKDHKNKEGKYPLYLNLYIHEQRKRIPVELFLFPKEWDDKKKFIATSCESYQDYKLILEDIKSNINKIEIQFRLSREVLTVEKCAELLRRPDLSIDFISFMQYELDLKRSAENTKKNHRSVIKKLREYRKSILFSEINDKWILKYRKYLGTKKDNQEVTIDNNIKILKHYIKLAKKRGLVINVDLDDIIIKQHRSHRTNLTLAEVEKMKSYYYSPFIKPAHFATLGYFLFNCMTGQRIEDLLKMERHQLNDTFFNFWNQKSKKSQILMTNTTCKNILEKDPKLFIDKITAKTINETIKDICILLGIKKHVTCHVARHTFATNYLRKGGKVEDLQVLLGHSEIDTTMIYVHIVEGDVVKSMTLLD</sequence>
<dbReference type="GO" id="GO:0015074">
    <property type="term" value="P:DNA integration"/>
    <property type="evidence" value="ECO:0007669"/>
    <property type="project" value="UniProtKB-KW"/>
</dbReference>
<gene>
    <name evidence="7" type="ORF">CMU51_00265</name>
</gene>
<evidence type="ECO:0000256" key="2">
    <source>
        <dbReference type="ARBA" id="ARBA00023125"/>
    </source>
</evidence>
<reference evidence="7" key="1">
    <citation type="submission" date="2023-02" db="EMBL/GenBank/DDBJ databases">
        <title>Elizabethkingia anophelis draft genomes.</title>
        <authorList>
            <person name="Nicholson A.C."/>
            <person name="Whitney A.M."/>
            <person name="Humrighouse B.W."/>
            <person name="Villarma A."/>
            <person name="Bell M."/>
            <person name="Mcquiston J."/>
        </authorList>
    </citation>
    <scope>NUCLEOTIDE SEQUENCE</scope>
    <source>
        <strain evidence="7">B4955</strain>
    </source>
</reference>
<dbReference type="SUPFAM" id="SSF56349">
    <property type="entry name" value="DNA breaking-rejoining enzymes"/>
    <property type="match status" value="1"/>
</dbReference>
<accession>A0AAE4NY86</accession>
<name>A0AAE4NY86_9FLAO</name>
<dbReference type="Pfam" id="PF00589">
    <property type="entry name" value="Phage_integrase"/>
    <property type="match status" value="1"/>
</dbReference>
<organism evidence="7 8">
    <name type="scientific">Elizabethkingia anophelis</name>
    <dbReference type="NCBI Taxonomy" id="1117645"/>
    <lineage>
        <taxon>Bacteria</taxon>
        <taxon>Pseudomonadati</taxon>
        <taxon>Bacteroidota</taxon>
        <taxon>Flavobacteriia</taxon>
        <taxon>Flavobacteriales</taxon>
        <taxon>Weeksellaceae</taxon>
        <taxon>Elizabethkingia</taxon>
    </lineage>
</organism>
<evidence type="ECO:0000256" key="4">
    <source>
        <dbReference type="PROSITE-ProRule" id="PRU01248"/>
    </source>
</evidence>
<dbReference type="InterPro" id="IPR010998">
    <property type="entry name" value="Integrase_recombinase_N"/>
</dbReference>
<feature type="domain" description="Tyr recombinase" evidence="5">
    <location>
        <begin position="202"/>
        <end position="368"/>
    </location>
</feature>
<dbReference type="EMBL" id="NWGY01000001">
    <property type="protein sequence ID" value="MDV3662494.1"/>
    <property type="molecule type" value="Genomic_DNA"/>
</dbReference>
<proteinExistence type="predicted"/>
<feature type="domain" description="Core-binding (CB)" evidence="6">
    <location>
        <begin position="102"/>
        <end position="182"/>
    </location>
</feature>
<dbReference type="Gene3D" id="1.10.443.10">
    <property type="entry name" value="Intergrase catalytic core"/>
    <property type="match status" value="1"/>
</dbReference>